<evidence type="ECO:0000256" key="7">
    <source>
        <dbReference type="ARBA" id="ARBA00023224"/>
    </source>
</evidence>
<dbReference type="InterPro" id="IPR017452">
    <property type="entry name" value="GPCR_Rhodpsn_7TM"/>
</dbReference>
<feature type="transmembrane region" description="Helical" evidence="8">
    <location>
        <begin position="96"/>
        <end position="116"/>
    </location>
</feature>
<evidence type="ECO:0000256" key="3">
    <source>
        <dbReference type="ARBA" id="ARBA00022989"/>
    </source>
</evidence>
<accession>A0AAN8Q451</accession>
<keyword evidence="7" id="KW-0807">Transducer</keyword>
<dbReference type="Gene3D" id="1.20.1070.10">
    <property type="entry name" value="Rhodopsin 7-helix transmembrane proteins"/>
    <property type="match status" value="1"/>
</dbReference>
<dbReference type="PANTHER" id="PTHR45695">
    <property type="entry name" value="LEUCOKININ RECEPTOR-RELATED"/>
    <property type="match status" value="1"/>
</dbReference>
<name>A0AAN8Q451_PATCE</name>
<dbReference type="PANTHER" id="PTHR45695:SF15">
    <property type="entry name" value="OPSIN RH2"/>
    <property type="match status" value="1"/>
</dbReference>
<proteinExistence type="predicted"/>
<dbReference type="GO" id="GO:0005886">
    <property type="term" value="C:plasma membrane"/>
    <property type="evidence" value="ECO:0007669"/>
    <property type="project" value="TreeGrafter"/>
</dbReference>
<protein>
    <recommendedName>
        <fullName evidence="9">G-protein coupled receptors family 1 profile domain-containing protein</fullName>
    </recommendedName>
</protein>
<evidence type="ECO:0000256" key="4">
    <source>
        <dbReference type="ARBA" id="ARBA00023040"/>
    </source>
</evidence>
<evidence type="ECO:0000256" key="6">
    <source>
        <dbReference type="ARBA" id="ARBA00023170"/>
    </source>
</evidence>
<keyword evidence="5 8" id="KW-0472">Membrane</keyword>
<evidence type="ECO:0000259" key="9">
    <source>
        <dbReference type="PROSITE" id="PS50262"/>
    </source>
</evidence>
<evidence type="ECO:0000256" key="1">
    <source>
        <dbReference type="ARBA" id="ARBA00004141"/>
    </source>
</evidence>
<dbReference type="AlphaFoldDB" id="A0AAN8Q451"/>
<dbReference type="Pfam" id="PF00001">
    <property type="entry name" value="7tm_1"/>
    <property type="match status" value="1"/>
</dbReference>
<dbReference type="PRINTS" id="PR00237">
    <property type="entry name" value="GPCRRHODOPSN"/>
</dbReference>
<keyword evidence="4" id="KW-0297">G-protein coupled receptor</keyword>
<dbReference type="Proteomes" id="UP001347796">
    <property type="component" value="Unassembled WGS sequence"/>
</dbReference>
<evidence type="ECO:0000256" key="5">
    <source>
        <dbReference type="ARBA" id="ARBA00023136"/>
    </source>
</evidence>
<feature type="domain" description="G-protein coupled receptors family 1 profile" evidence="9">
    <location>
        <begin position="75"/>
        <end position="159"/>
    </location>
</feature>
<evidence type="ECO:0000313" key="11">
    <source>
        <dbReference type="Proteomes" id="UP001347796"/>
    </source>
</evidence>
<dbReference type="GO" id="GO:0004930">
    <property type="term" value="F:G protein-coupled receptor activity"/>
    <property type="evidence" value="ECO:0007669"/>
    <property type="project" value="UniProtKB-KW"/>
</dbReference>
<comment type="subcellular location">
    <subcellularLocation>
        <location evidence="1">Membrane</location>
        <topology evidence="1">Multi-pass membrane protein</topology>
    </subcellularLocation>
</comment>
<organism evidence="10 11">
    <name type="scientific">Patella caerulea</name>
    <name type="common">Rayed Mediterranean limpet</name>
    <dbReference type="NCBI Taxonomy" id="87958"/>
    <lineage>
        <taxon>Eukaryota</taxon>
        <taxon>Metazoa</taxon>
        <taxon>Spiralia</taxon>
        <taxon>Lophotrochozoa</taxon>
        <taxon>Mollusca</taxon>
        <taxon>Gastropoda</taxon>
        <taxon>Patellogastropoda</taxon>
        <taxon>Patelloidea</taxon>
        <taxon>Patellidae</taxon>
        <taxon>Patella</taxon>
    </lineage>
</organism>
<dbReference type="PROSITE" id="PS50262">
    <property type="entry name" value="G_PROTEIN_RECEP_F1_2"/>
    <property type="match status" value="1"/>
</dbReference>
<keyword evidence="11" id="KW-1185">Reference proteome</keyword>
<evidence type="ECO:0000256" key="2">
    <source>
        <dbReference type="ARBA" id="ARBA00022692"/>
    </source>
</evidence>
<reference evidence="10 11" key="1">
    <citation type="submission" date="2024-01" db="EMBL/GenBank/DDBJ databases">
        <title>The genome of the rayed Mediterranean limpet Patella caerulea (Linnaeus, 1758).</title>
        <authorList>
            <person name="Anh-Thu Weber A."/>
            <person name="Halstead-Nussloch G."/>
        </authorList>
    </citation>
    <scope>NUCLEOTIDE SEQUENCE [LARGE SCALE GENOMIC DNA]</scope>
    <source>
        <strain evidence="10">AATW-2023a</strain>
        <tissue evidence="10">Whole specimen</tissue>
    </source>
</reference>
<keyword evidence="6" id="KW-0675">Receptor</keyword>
<evidence type="ECO:0000256" key="8">
    <source>
        <dbReference type="SAM" id="Phobius"/>
    </source>
</evidence>
<dbReference type="InterPro" id="IPR000276">
    <property type="entry name" value="GPCR_Rhodpsn"/>
</dbReference>
<dbReference type="EMBL" id="JAZGQO010000007">
    <property type="protein sequence ID" value="KAK6182385.1"/>
    <property type="molecule type" value="Genomic_DNA"/>
</dbReference>
<sequence length="159" mass="17840">MAEISIFDLTNNASVYHSKDEELYWEYYGGNGTESYSPSSCGDLSDRHRDYTQIPAVSMAIAVLYSLVIFLAVTGNSLVIWTVWRNTHMHTVTNYYIVNLAISDLLVSAIVMPLKLLEYTAPCEWHVFGSDALCSVLNYLLPIFVFASVLTLVAISLER</sequence>
<keyword evidence="3 8" id="KW-1133">Transmembrane helix</keyword>
<keyword evidence="2 8" id="KW-0812">Transmembrane</keyword>
<comment type="caution">
    <text evidence="10">The sequence shown here is derived from an EMBL/GenBank/DDBJ whole genome shotgun (WGS) entry which is preliminary data.</text>
</comment>
<evidence type="ECO:0000313" key="10">
    <source>
        <dbReference type="EMBL" id="KAK6182385.1"/>
    </source>
</evidence>
<gene>
    <name evidence="10" type="ORF">SNE40_010089</name>
</gene>
<feature type="transmembrane region" description="Helical" evidence="8">
    <location>
        <begin position="136"/>
        <end position="157"/>
    </location>
</feature>
<dbReference type="SUPFAM" id="SSF81321">
    <property type="entry name" value="Family A G protein-coupled receptor-like"/>
    <property type="match status" value="1"/>
</dbReference>
<feature type="transmembrane region" description="Helical" evidence="8">
    <location>
        <begin position="59"/>
        <end position="84"/>
    </location>
</feature>